<accession>A0ABN9DP33</accession>
<proteinExistence type="predicted"/>
<dbReference type="EMBL" id="CATNWA010014656">
    <property type="protein sequence ID" value="CAI9574385.1"/>
    <property type="molecule type" value="Genomic_DNA"/>
</dbReference>
<comment type="caution">
    <text evidence="1">The sequence shown here is derived from an EMBL/GenBank/DDBJ whole genome shotgun (WGS) entry which is preliminary data.</text>
</comment>
<sequence length="45" mass="4844">MPHICTHLSCLSLSPINDSQCLSMSVNATYQCCQCPPISASQCNI</sequence>
<organism evidence="1 2">
    <name type="scientific">Staurois parvus</name>
    <dbReference type="NCBI Taxonomy" id="386267"/>
    <lineage>
        <taxon>Eukaryota</taxon>
        <taxon>Metazoa</taxon>
        <taxon>Chordata</taxon>
        <taxon>Craniata</taxon>
        <taxon>Vertebrata</taxon>
        <taxon>Euteleostomi</taxon>
        <taxon>Amphibia</taxon>
        <taxon>Batrachia</taxon>
        <taxon>Anura</taxon>
        <taxon>Neobatrachia</taxon>
        <taxon>Ranoidea</taxon>
        <taxon>Ranidae</taxon>
        <taxon>Staurois</taxon>
    </lineage>
</organism>
<evidence type="ECO:0000313" key="1">
    <source>
        <dbReference type="EMBL" id="CAI9574385.1"/>
    </source>
</evidence>
<name>A0ABN9DP33_9NEOB</name>
<dbReference type="Proteomes" id="UP001162483">
    <property type="component" value="Unassembled WGS sequence"/>
</dbReference>
<keyword evidence="2" id="KW-1185">Reference proteome</keyword>
<reference evidence="1" key="1">
    <citation type="submission" date="2023-05" db="EMBL/GenBank/DDBJ databases">
        <authorList>
            <person name="Stuckert A."/>
        </authorList>
    </citation>
    <scope>NUCLEOTIDE SEQUENCE</scope>
</reference>
<protein>
    <submittedName>
        <fullName evidence="1">Uncharacterized protein</fullName>
    </submittedName>
</protein>
<gene>
    <name evidence="1" type="ORF">SPARVUS_LOCUS7957585</name>
</gene>
<evidence type="ECO:0000313" key="2">
    <source>
        <dbReference type="Proteomes" id="UP001162483"/>
    </source>
</evidence>